<dbReference type="FunFam" id="3.40.50.12160:FF:000003">
    <property type="entry name" value="CDK5 regulatory subunit-associated protein 1"/>
    <property type="match status" value="1"/>
</dbReference>
<evidence type="ECO:0000313" key="16">
    <source>
        <dbReference type="EMBL" id="URA10712.1"/>
    </source>
</evidence>
<dbReference type="InterPro" id="IPR005839">
    <property type="entry name" value="Methylthiotransferase"/>
</dbReference>
<reference evidence="16" key="1">
    <citation type="submission" date="2021-04" db="EMBL/GenBank/DDBJ databases">
        <authorList>
            <person name="Postec A."/>
        </authorList>
    </citation>
    <scope>NUCLEOTIDE SEQUENCE</scope>
    <source>
        <strain evidence="16">F1F22</strain>
    </source>
</reference>
<organism evidence="16 17">
    <name type="scientific">Thermospira aquatica</name>
    <dbReference type="NCBI Taxonomy" id="2828656"/>
    <lineage>
        <taxon>Bacteria</taxon>
        <taxon>Pseudomonadati</taxon>
        <taxon>Spirochaetota</taxon>
        <taxon>Spirochaetia</taxon>
        <taxon>Brevinematales</taxon>
        <taxon>Thermospiraceae</taxon>
        <taxon>Thermospira</taxon>
    </lineage>
</organism>
<dbReference type="PROSITE" id="PS01278">
    <property type="entry name" value="MTTASE_RADICAL"/>
    <property type="match status" value="1"/>
</dbReference>
<keyword evidence="5" id="KW-0808">Transferase</keyword>
<name>A0AAX3BEH5_9SPIR</name>
<keyword evidence="8" id="KW-0408">Iron</keyword>
<dbReference type="EC" id="2.8.4.3" evidence="10"/>
<evidence type="ECO:0000256" key="4">
    <source>
        <dbReference type="ARBA" id="ARBA00022490"/>
    </source>
</evidence>
<dbReference type="NCBIfam" id="TIGR01579">
    <property type="entry name" value="MiaB-like-C"/>
    <property type="match status" value="1"/>
</dbReference>
<evidence type="ECO:0000256" key="1">
    <source>
        <dbReference type="ARBA" id="ARBA00001966"/>
    </source>
</evidence>
<evidence type="ECO:0000256" key="10">
    <source>
        <dbReference type="ARBA" id="ARBA00033765"/>
    </source>
</evidence>
<comment type="cofactor">
    <cofactor evidence="1">
        <name>[4Fe-4S] cluster</name>
        <dbReference type="ChEBI" id="CHEBI:49883"/>
    </cofactor>
</comment>
<evidence type="ECO:0000256" key="8">
    <source>
        <dbReference type="ARBA" id="ARBA00023004"/>
    </source>
</evidence>
<dbReference type="InterPro" id="IPR006638">
    <property type="entry name" value="Elp3/MiaA/NifB-like_rSAM"/>
</dbReference>
<dbReference type="CDD" id="cd01335">
    <property type="entry name" value="Radical_SAM"/>
    <property type="match status" value="1"/>
</dbReference>
<dbReference type="InterPro" id="IPR013848">
    <property type="entry name" value="Methylthiotransferase_N"/>
</dbReference>
<dbReference type="Gene3D" id="3.40.50.12160">
    <property type="entry name" value="Methylthiotransferase, N-terminal domain"/>
    <property type="match status" value="1"/>
</dbReference>
<dbReference type="InterPro" id="IPR038135">
    <property type="entry name" value="Methylthiotransferase_N_sf"/>
</dbReference>
<proteinExistence type="predicted"/>
<dbReference type="PROSITE" id="PS51918">
    <property type="entry name" value="RADICAL_SAM"/>
    <property type="match status" value="1"/>
</dbReference>
<reference evidence="16" key="2">
    <citation type="submission" date="2022-06" db="EMBL/GenBank/DDBJ databases">
        <title>Thermospira aquatica gen. nov., sp. nov.</title>
        <authorList>
            <person name="Ben Ali Gam Z."/>
            <person name="Labat M."/>
        </authorList>
    </citation>
    <scope>NUCLEOTIDE SEQUENCE</scope>
    <source>
        <strain evidence="16">F1F22</strain>
    </source>
</reference>
<keyword evidence="3" id="KW-0004">4Fe-4S</keyword>
<evidence type="ECO:0000256" key="11">
    <source>
        <dbReference type="ARBA" id="ARBA00068570"/>
    </source>
</evidence>
<dbReference type="Pfam" id="PF00919">
    <property type="entry name" value="UPF0004"/>
    <property type="match status" value="1"/>
</dbReference>
<dbReference type="InterPro" id="IPR023404">
    <property type="entry name" value="rSAM_horseshoe"/>
</dbReference>
<dbReference type="PANTHER" id="PTHR11918:SF45">
    <property type="entry name" value="THREONYLCARBAMOYLADENOSINE TRNA METHYLTHIOTRANSFERASE"/>
    <property type="match status" value="1"/>
</dbReference>
<dbReference type="SUPFAM" id="SSF102114">
    <property type="entry name" value="Radical SAM enzymes"/>
    <property type="match status" value="1"/>
</dbReference>
<dbReference type="InterPro" id="IPR058240">
    <property type="entry name" value="rSAM_sf"/>
</dbReference>
<dbReference type="SMART" id="SM00729">
    <property type="entry name" value="Elp3"/>
    <property type="match status" value="1"/>
</dbReference>
<evidence type="ECO:0000256" key="13">
    <source>
        <dbReference type="ARBA" id="ARBA00081141"/>
    </source>
</evidence>
<dbReference type="GO" id="GO:0035598">
    <property type="term" value="F:tRNA (N(6)-L-threonylcarbamoyladenosine(37)-C(2))-methylthiotransferase activity"/>
    <property type="evidence" value="ECO:0007669"/>
    <property type="project" value="TreeGrafter"/>
</dbReference>
<dbReference type="SFLD" id="SFLDG01061">
    <property type="entry name" value="methylthiotransferase"/>
    <property type="match status" value="1"/>
</dbReference>
<gene>
    <name evidence="16" type="primary">mtaB</name>
    <name evidence="16" type="ORF">KDW03_02600</name>
</gene>
<dbReference type="GO" id="GO:0035597">
    <property type="term" value="F:tRNA-2-methylthio-N(6)-dimethylallyladenosine(37) synthase activity"/>
    <property type="evidence" value="ECO:0007669"/>
    <property type="project" value="UniProtKB-EC"/>
</dbReference>
<dbReference type="Gene3D" id="3.80.30.20">
    <property type="entry name" value="tm_1862 like domain"/>
    <property type="match status" value="1"/>
</dbReference>
<dbReference type="PANTHER" id="PTHR11918">
    <property type="entry name" value="RADICAL SAM PROTEINS"/>
    <property type="match status" value="1"/>
</dbReference>
<evidence type="ECO:0000259" key="15">
    <source>
        <dbReference type="PROSITE" id="PS51918"/>
    </source>
</evidence>
<evidence type="ECO:0000313" key="17">
    <source>
        <dbReference type="Proteomes" id="UP001056539"/>
    </source>
</evidence>
<dbReference type="Pfam" id="PF04055">
    <property type="entry name" value="Radical_SAM"/>
    <property type="match status" value="1"/>
</dbReference>
<dbReference type="EMBL" id="CP073355">
    <property type="protein sequence ID" value="URA10712.1"/>
    <property type="molecule type" value="Genomic_DNA"/>
</dbReference>
<keyword evidence="9" id="KW-0411">Iron-sulfur</keyword>
<evidence type="ECO:0000256" key="2">
    <source>
        <dbReference type="ARBA" id="ARBA00003234"/>
    </source>
</evidence>
<evidence type="ECO:0000256" key="5">
    <source>
        <dbReference type="ARBA" id="ARBA00022679"/>
    </source>
</evidence>
<dbReference type="GO" id="GO:0046872">
    <property type="term" value="F:metal ion binding"/>
    <property type="evidence" value="ECO:0007669"/>
    <property type="project" value="UniProtKB-KW"/>
</dbReference>
<dbReference type="KEGG" id="taqu:KDW03_02600"/>
<keyword evidence="17" id="KW-1185">Reference proteome</keyword>
<evidence type="ECO:0000256" key="3">
    <source>
        <dbReference type="ARBA" id="ARBA00022485"/>
    </source>
</evidence>
<dbReference type="RefSeq" id="WP_271435839.1">
    <property type="nucleotide sequence ID" value="NZ_CP073355.1"/>
</dbReference>
<dbReference type="AlphaFoldDB" id="A0AAX3BEH5"/>
<dbReference type="FunFam" id="3.80.30.20:FF:000001">
    <property type="entry name" value="tRNA-2-methylthio-N(6)-dimethylallyladenosine synthase 2"/>
    <property type="match status" value="1"/>
</dbReference>
<sequence length="415" mass="47259">MKVTLVTVGCKLNQFESDALAQKLRESGFEVVGSIDKADVVVINTCTVTNSADSKSRQHMKQAKREGKKVVVTGCYATTDGEEILNRGLADIILPNDKKFTLPSLLLESPEEKQEDFPLVVEYERTRAYLKIQDGCNRFCSYCKIPYARGRSRSLPLPEVVRRFRELISGGYKEIILTGVNISDYQDKEATLFTLVSRLLEEKGDFRIRLSSLQPDQFEEAFLTLLHHPKLTPHFHLSLQSGSSEVLQRMRRHYTAEFFLTLCEKIRLARKDTALTTDIIVGFPKETEEEFQKTVELVQKVRFSRVHLFSYSPRAGTWAASQAQLPEELKKRRLHELEQKAIASAESWVKETLLGKPSTVLVEESTDEYSYGYTEHYLYARVKGNFPQNSFIQCMPTDTWIHQGAVSIKGESPSA</sequence>
<protein>
    <recommendedName>
        <fullName evidence="11">tRNA-2-methylthio-N(6)-dimethylallyladenosine synthase</fullName>
        <ecNumber evidence="10">2.8.4.3</ecNumber>
    </recommendedName>
    <alternativeName>
        <fullName evidence="13">(Dimethylallyl)adenosine tRNA methylthiotransferase MiaB</fullName>
    </alternativeName>
    <alternativeName>
        <fullName evidence="12">tRNA-i(6)A37 methylthiotransferase</fullName>
    </alternativeName>
</protein>
<feature type="domain" description="MTTase N-terminal" evidence="14">
    <location>
        <begin position="1"/>
        <end position="111"/>
    </location>
</feature>
<dbReference type="SFLD" id="SFLDG01082">
    <property type="entry name" value="B12-binding_domain_containing"/>
    <property type="match status" value="1"/>
</dbReference>
<dbReference type="NCBIfam" id="TIGR00089">
    <property type="entry name" value="MiaB/RimO family radical SAM methylthiotransferase"/>
    <property type="match status" value="1"/>
</dbReference>
<evidence type="ECO:0000256" key="12">
    <source>
        <dbReference type="ARBA" id="ARBA00080698"/>
    </source>
</evidence>
<evidence type="ECO:0000256" key="9">
    <source>
        <dbReference type="ARBA" id="ARBA00023014"/>
    </source>
</evidence>
<keyword evidence="7" id="KW-0479">Metal-binding</keyword>
<evidence type="ECO:0000259" key="14">
    <source>
        <dbReference type="PROSITE" id="PS51449"/>
    </source>
</evidence>
<comment type="function">
    <text evidence="2">Catalyzes the methylthiolation of N6-(dimethylallyl)adenosine (i(6)A), leading to the formation of 2-methylthio-N6-(dimethylallyl)adenosine (ms(2)i(6)A) at position 37 in tRNAs that read codons beginning with uridine.</text>
</comment>
<dbReference type="Proteomes" id="UP001056539">
    <property type="component" value="Chromosome"/>
</dbReference>
<evidence type="ECO:0000256" key="7">
    <source>
        <dbReference type="ARBA" id="ARBA00022723"/>
    </source>
</evidence>
<dbReference type="PROSITE" id="PS51449">
    <property type="entry name" value="MTTASE_N"/>
    <property type="match status" value="1"/>
</dbReference>
<dbReference type="SFLD" id="SFLDS00029">
    <property type="entry name" value="Radical_SAM"/>
    <property type="match status" value="1"/>
</dbReference>
<evidence type="ECO:0000256" key="6">
    <source>
        <dbReference type="ARBA" id="ARBA00022691"/>
    </source>
</evidence>
<accession>A0AAX3BEH5</accession>
<keyword evidence="4" id="KW-0963">Cytoplasm</keyword>
<keyword evidence="6" id="KW-0949">S-adenosyl-L-methionine</keyword>
<dbReference type="InterPro" id="IPR007197">
    <property type="entry name" value="rSAM"/>
</dbReference>
<dbReference type="InterPro" id="IPR006467">
    <property type="entry name" value="MiaB-like_bact"/>
</dbReference>
<dbReference type="InterPro" id="IPR020612">
    <property type="entry name" value="Methylthiotransferase_CS"/>
</dbReference>
<feature type="domain" description="Radical SAM core" evidence="15">
    <location>
        <begin position="122"/>
        <end position="347"/>
    </location>
</feature>
<dbReference type="GO" id="GO:0051539">
    <property type="term" value="F:4 iron, 4 sulfur cluster binding"/>
    <property type="evidence" value="ECO:0007669"/>
    <property type="project" value="UniProtKB-KW"/>
</dbReference>